<dbReference type="Proteomes" id="UP000887565">
    <property type="component" value="Unplaced"/>
</dbReference>
<dbReference type="InterPro" id="IPR003511">
    <property type="entry name" value="HORMA_dom"/>
</dbReference>
<evidence type="ECO:0000313" key="8">
    <source>
        <dbReference type="WBParaSite" id="nRc.2.0.1.t30437-RA"/>
    </source>
</evidence>
<dbReference type="WBParaSite" id="nRc.2.0.1.t30437-RA">
    <property type="protein sequence ID" value="nRc.2.0.1.t30437-RA"/>
    <property type="gene ID" value="nRc.2.0.1.g30437"/>
</dbReference>
<evidence type="ECO:0000256" key="4">
    <source>
        <dbReference type="ARBA" id="ARBA00023242"/>
    </source>
</evidence>
<dbReference type="PANTHER" id="PTHR48225">
    <property type="entry name" value="HORMA DOMAIN-CONTAINING PROTEIN 1"/>
    <property type="match status" value="1"/>
</dbReference>
<dbReference type="Gene3D" id="3.30.900.10">
    <property type="entry name" value="HORMA domain"/>
    <property type="match status" value="1"/>
</dbReference>
<evidence type="ECO:0000256" key="1">
    <source>
        <dbReference type="ARBA" id="ARBA00004123"/>
    </source>
</evidence>
<evidence type="ECO:0000313" key="7">
    <source>
        <dbReference type="Proteomes" id="UP000887565"/>
    </source>
</evidence>
<dbReference type="GO" id="GO:0051321">
    <property type="term" value="P:meiotic cell cycle"/>
    <property type="evidence" value="ECO:0007669"/>
    <property type="project" value="UniProtKB-KW"/>
</dbReference>
<dbReference type="InterPro" id="IPR051294">
    <property type="entry name" value="HORMA_MeioticProgression"/>
</dbReference>
<dbReference type="GO" id="GO:0005694">
    <property type="term" value="C:chromosome"/>
    <property type="evidence" value="ECO:0007669"/>
    <property type="project" value="UniProtKB-SubCell"/>
</dbReference>
<organism evidence="7 8">
    <name type="scientific">Romanomermis culicivorax</name>
    <name type="common">Nematode worm</name>
    <dbReference type="NCBI Taxonomy" id="13658"/>
    <lineage>
        <taxon>Eukaryota</taxon>
        <taxon>Metazoa</taxon>
        <taxon>Ecdysozoa</taxon>
        <taxon>Nematoda</taxon>
        <taxon>Enoplea</taxon>
        <taxon>Dorylaimia</taxon>
        <taxon>Mermithida</taxon>
        <taxon>Mermithoidea</taxon>
        <taxon>Mermithidae</taxon>
        <taxon>Romanomermis</taxon>
    </lineage>
</organism>
<protein>
    <submittedName>
        <fullName evidence="8">HORMA domain-containing protein</fullName>
    </submittedName>
</protein>
<accession>A0A915JXK9</accession>
<dbReference type="Pfam" id="PF02301">
    <property type="entry name" value="HORMA"/>
    <property type="match status" value="1"/>
</dbReference>
<dbReference type="PANTHER" id="PTHR48225:SF7">
    <property type="entry name" value="MEIOSIS-SPECIFIC PROTEIN HOP1"/>
    <property type="match status" value="1"/>
</dbReference>
<keyword evidence="7" id="KW-1185">Reference proteome</keyword>
<keyword evidence="5" id="KW-0469">Meiosis</keyword>
<dbReference type="GO" id="GO:0005634">
    <property type="term" value="C:nucleus"/>
    <property type="evidence" value="ECO:0007669"/>
    <property type="project" value="UniProtKB-SubCell"/>
</dbReference>
<dbReference type="SUPFAM" id="SSF56019">
    <property type="entry name" value="The spindle assembly checkpoint protein mad2"/>
    <property type="match status" value="1"/>
</dbReference>
<proteinExistence type="predicted"/>
<keyword evidence="3" id="KW-0158">Chromosome</keyword>
<evidence type="ECO:0000256" key="5">
    <source>
        <dbReference type="ARBA" id="ARBA00023254"/>
    </source>
</evidence>
<evidence type="ECO:0000256" key="2">
    <source>
        <dbReference type="ARBA" id="ARBA00004286"/>
    </source>
</evidence>
<name>A0A915JXK9_ROMCU</name>
<comment type="subcellular location">
    <subcellularLocation>
        <location evidence="2">Chromosome</location>
    </subcellularLocation>
    <subcellularLocation>
        <location evidence="1">Nucleus</location>
    </subcellularLocation>
</comment>
<dbReference type="InterPro" id="IPR036570">
    <property type="entry name" value="HORMA_dom_sf"/>
</dbReference>
<evidence type="ECO:0000259" key="6">
    <source>
        <dbReference type="Pfam" id="PF02301"/>
    </source>
</evidence>
<dbReference type="AlphaFoldDB" id="A0A915JXK9"/>
<feature type="domain" description="HORMA" evidence="6">
    <location>
        <begin position="40"/>
        <end position="96"/>
    </location>
</feature>
<keyword evidence="4" id="KW-0539">Nucleus</keyword>
<evidence type="ECO:0000256" key="3">
    <source>
        <dbReference type="ARBA" id="ARBA00022454"/>
    </source>
</evidence>
<sequence length="200" mass="22774">MYRLKMSTQKQMSLVTKATAATLTKGENVFPQSVLTADQSLIFMHRTLAVSFSSIAYLRNMFKRDAFSMREWEGCELPIINSNDPRSKKLIKYVKDVTVGKFEKLIADNVDDFHNIGQQFQLFECHRTFIAPFKLGLIRRTGQRLELLSMVGKMRQKFVEIADGSKETADVGDQLRDWHISDPIQALQVGLDASAGYQMS</sequence>
<reference evidence="8" key="1">
    <citation type="submission" date="2022-11" db="UniProtKB">
        <authorList>
            <consortium name="WormBaseParasite"/>
        </authorList>
    </citation>
    <scope>IDENTIFICATION</scope>
</reference>